<comment type="caution">
    <text evidence="4">The sequence shown here is derived from an EMBL/GenBank/DDBJ whole genome shotgun (WGS) entry which is preliminary data.</text>
</comment>
<dbReference type="EMBL" id="NEGB01000001">
    <property type="protein sequence ID" value="OTG67081.1"/>
    <property type="molecule type" value="Genomic_DNA"/>
</dbReference>
<dbReference type="InterPro" id="IPR057840">
    <property type="entry name" value="FimV_N"/>
</dbReference>
<accession>A0A1Y3CIT4</accession>
<dbReference type="NCBIfam" id="TIGR03505">
    <property type="entry name" value="FimV_core"/>
    <property type="match status" value="1"/>
</dbReference>
<organism evidence="4 5">
    <name type="scientific">Acinetobacter silvestris</name>
    <dbReference type="NCBI Taxonomy" id="1977882"/>
    <lineage>
        <taxon>Bacteria</taxon>
        <taxon>Pseudomonadati</taxon>
        <taxon>Pseudomonadota</taxon>
        <taxon>Gammaproteobacteria</taxon>
        <taxon>Moraxellales</taxon>
        <taxon>Moraxellaceae</taxon>
        <taxon>Acinetobacter</taxon>
    </lineage>
</organism>
<feature type="region of interest" description="Disordered" evidence="2">
    <location>
        <begin position="373"/>
        <end position="395"/>
    </location>
</feature>
<dbReference type="Proteomes" id="UP000242765">
    <property type="component" value="Unassembled WGS sequence"/>
</dbReference>
<dbReference type="InterPro" id="IPR020012">
    <property type="entry name" value="LysM_FimV"/>
</dbReference>
<dbReference type="OrthoDB" id="5298707at2"/>
<feature type="compositionally biased region" description="Basic and acidic residues" evidence="2">
    <location>
        <begin position="250"/>
        <end position="270"/>
    </location>
</feature>
<feature type="compositionally biased region" description="Polar residues" evidence="2">
    <location>
        <begin position="373"/>
        <end position="394"/>
    </location>
</feature>
<feature type="compositionally biased region" description="Polar residues" evidence="2">
    <location>
        <begin position="203"/>
        <end position="230"/>
    </location>
</feature>
<evidence type="ECO:0000313" key="5">
    <source>
        <dbReference type="Proteomes" id="UP000242765"/>
    </source>
</evidence>
<protein>
    <recommendedName>
        <fullName evidence="3">FimV N-terminal domain-containing protein</fullName>
    </recommendedName>
</protein>
<feature type="coiled-coil region" evidence="1">
    <location>
        <begin position="419"/>
        <end position="446"/>
    </location>
</feature>
<name>A0A1Y3CIT4_9GAMM</name>
<evidence type="ECO:0000256" key="1">
    <source>
        <dbReference type="SAM" id="Coils"/>
    </source>
</evidence>
<gene>
    <name evidence="4" type="ORF">B9T28_00045</name>
</gene>
<sequence length="451" mass="49635">MTVYNKLKIAILTIISTQSLYAITLDPVQIQSGTGELLYAEMKFSHADPNARIDVSLADPEDLMTMGIIHQPPGHLNFFTRRSSDGSGVIVITSSRPVIESELNILLKIKEGNATRIQQIKTPFVRTKTAVNQVTASSNEKTLTPQIIVSEKDIALNLPTSMQYHTQPELKNTNPNSVSSILTNTQVPLAVSIVTPPMLAINKTASTSPEQTQTATPIETKQESMPSDQSIPKKVKQLDNKTDAAATKNNKLDEVKAKQSPKKMTDQKDPVPNKHIVQANESLWKIAARIAAQTNQSIPQVMQQIKANNTHAFIQGDINRMRQGVALNLAASNKNMQATKKETSATPPTAQRQSGKEKYKLNQAEMSIVAGNEQDSAHGSAQKETQLNPTSSELSLKVMTAREKTVKLQKNVSQLTLALQKKDQRIQLLNARLAQLQQQLQQQNLAKKPTH</sequence>
<feature type="compositionally biased region" description="Polar residues" evidence="2">
    <location>
        <begin position="336"/>
        <end position="353"/>
    </location>
</feature>
<keyword evidence="1" id="KW-0175">Coiled coil</keyword>
<feature type="domain" description="FimV N-terminal" evidence="3">
    <location>
        <begin position="24"/>
        <end position="114"/>
    </location>
</feature>
<evidence type="ECO:0000256" key="2">
    <source>
        <dbReference type="SAM" id="MobiDB-lite"/>
    </source>
</evidence>
<evidence type="ECO:0000259" key="3">
    <source>
        <dbReference type="Pfam" id="PF25800"/>
    </source>
</evidence>
<feature type="region of interest" description="Disordered" evidence="2">
    <location>
        <begin position="203"/>
        <end position="270"/>
    </location>
</feature>
<dbReference type="Pfam" id="PF25800">
    <property type="entry name" value="FimV_N"/>
    <property type="match status" value="1"/>
</dbReference>
<dbReference type="STRING" id="1977882.B9T28_00045"/>
<evidence type="ECO:0000313" key="4">
    <source>
        <dbReference type="EMBL" id="OTG67081.1"/>
    </source>
</evidence>
<dbReference type="AlphaFoldDB" id="A0A1Y3CIT4"/>
<dbReference type="RefSeq" id="WP_086201944.1">
    <property type="nucleotide sequence ID" value="NZ_NEGB01000001.1"/>
</dbReference>
<proteinExistence type="predicted"/>
<feature type="region of interest" description="Disordered" evidence="2">
    <location>
        <begin position="336"/>
        <end position="358"/>
    </location>
</feature>
<keyword evidence="5" id="KW-1185">Reference proteome</keyword>
<reference evidence="4 5" key="1">
    <citation type="submission" date="2017-04" db="EMBL/GenBank/DDBJ databases">
        <title>High diversity of culturable Acinetobacter species in natural soil and water ecosystems.</title>
        <authorList>
            <person name="Nemec A."/>
            <person name="Radolfova-Krizova L."/>
        </authorList>
    </citation>
    <scope>NUCLEOTIDE SEQUENCE [LARGE SCALE GENOMIC DNA]</scope>
    <source>
        <strain evidence="4 5">ANC 4999</strain>
    </source>
</reference>